<name>A0A853F4M3_9GAMM</name>
<dbReference type="Gene3D" id="2.150.10.10">
    <property type="entry name" value="Serralysin-like metalloprotease, C-terminal"/>
    <property type="match status" value="1"/>
</dbReference>
<keyword evidence="1" id="KW-0106">Calcium</keyword>
<sequence length="469" mass="49588">MDKKTWVDIVGATSSELTLAQAHTGKYVRTVASYTDDRGTLESITTYSSAQITGADGNHIPIISADVRLDDGLQDKDVLITTAQLLANASDIDGDDLTIINLSVIGDNASITNNNDGTWTLTPNANFNGQVQLSYKVSDTHSSVSANAGVNILPINHLPTVSGVVSLAGTEDQNLTITSAQLLANVSDIDGDDLTVINLSVVGDNAALTVNNDGTWSLTPNANFNGQIELNYDISDARATISSSANIDITPVNDAPIISAIVNLSGAKDRNVNITTTQLLTNVSDIEGDDLTVVNLSVVGNNGILTVNNNGTWTLHPTTGFLGQIELSYEVSDGEAATSVTVNVNIIDAILGTDGDNNLKGGFGNDNIIGLKGDDVLKGDFGSDKYYYQKGDGNDVIDDYFGENRLILADINADEITISRSDNDAILTIISTGETITFKGQFFNAAISVIEFADGLSGVLRIYQTMHFI</sequence>
<dbReference type="InterPro" id="IPR011049">
    <property type="entry name" value="Serralysin-like_metalloprot_C"/>
</dbReference>
<evidence type="ECO:0000259" key="2">
    <source>
        <dbReference type="Pfam" id="PF17892"/>
    </source>
</evidence>
<evidence type="ECO:0000313" key="4">
    <source>
        <dbReference type="Proteomes" id="UP000568751"/>
    </source>
</evidence>
<dbReference type="Gene3D" id="2.60.40.2810">
    <property type="match status" value="2"/>
</dbReference>
<accession>A0A853F4M3</accession>
<gene>
    <name evidence="3" type="ORF">H0A76_04400</name>
</gene>
<feature type="domain" description="Cadherin-like" evidence="2">
    <location>
        <begin position="156"/>
        <end position="250"/>
    </location>
</feature>
<reference evidence="3 4" key="1">
    <citation type="submission" date="2020-05" db="EMBL/GenBank/DDBJ databases">
        <title>Horizontal transmission and recombination maintain forever young bacterial symbiont genomes.</title>
        <authorList>
            <person name="Russell S.L."/>
            <person name="Pepper-Tunick E."/>
            <person name="Svedberg J."/>
            <person name="Byrne A."/>
            <person name="Ruelas Castillo J."/>
            <person name="Vollmers C."/>
            <person name="Beinart R.A."/>
            <person name="Corbett-Detig R."/>
        </authorList>
    </citation>
    <scope>NUCLEOTIDE SEQUENCE [LARGE SCALE GENOMIC DNA]</scope>
    <source>
        <strain evidence="3">455</strain>
    </source>
</reference>
<dbReference type="AlphaFoldDB" id="A0A853F4M3"/>
<dbReference type="NCBIfam" id="NF012211">
    <property type="entry name" value="tand_rpt_95"/>
    <property type="match status" value="3"/>
</dbReference>
<feature type="domain" description="Cadherin-like" evidence="2">
    <location>
        <begin position="58"/>
        <end position="151"/>
    </location>
</feature>
<comment type="caution">
    <text evidence="3">The sequence shown here is derived from an EMBL/GenBank/DDBJ whole genome shotgun (WGS) entry which is preliminary data.</text>
</comment>
<organism evidence="3 4">
    <name type="scientific">Candidatus Thiodubiliella endoseptemdiera</name>
    <dbReference type="NCBI Taxonomy" id="2738886"/>
    <lineage>
        <taxon>Bacteria</taxon>
        <taxon>Pseudomonadati</taxon>
        <taxon>Pseudomonadota</taxon>
        <taxon>Gammaproteobacteria</taxon>
        <taxon>Candidatus Pseudothioglobaceae</taxon>
        <taxon>Candidatus Thiodubiliella</taxon>
    </lineage>
</organism>
<evidence type="ECO:0000313" key="3">
    <source>
        <dbReference type="EMBL" id="NYT27190.1"/>
    </source>
</evidence>
<dbReference type="EMBL" id="JACCHT010000001">
    <property type="protein sequence ID" value="NYT27190.1"/>
    <property type="molecule type" value="Genomic_DNA"/>
</dbReference>
<dbReference type="InterPro" id="IPR001343">
    <property type="entry name" value="Hemolysn_Ca-bd"/>
</dbReference>
<dbReference type="InterPro" id="IPR041690">
    <property type="entry name" value="Cadherin_5"/>
</dbReference>
<dbReference type="SUPFAM" id="SSF51120">
    <property type="entry name" value="beta-Roll"/>
    <property type="match status" value="1"/>
</dbReference>
<dbReference type="Pfam" id="PF00353">
    <property type="entry name" value="HemolysinCabind"/>
    <property type="match status" value="1"/>
</dbReference>
<protein>
    <submittedName>
        <fullName evidence="3">Cadherin-like domain-containing protein</fullName>
    </submittedName>
</protein>
<proteinExistence type="predicted"/>
<dbReference type="GO" id="GO:0005509">
    <property type="term" value="F:calcium ion binding"/>
    <property type="evidence" value="ECO:0007669"/>
    <property type="project" value="InterPro"/>
</dbReference>
<dbReference type="Proteomes" id="UP000568751">
    <property type="component" value="Unassembled WGS sequence"/>
</dbReference>
<evidence type="ECO:0000256" key="1">
    <source>
        <dbReference type="ARBA" id="ARBA00022837"/>
    </source>
</evidence>
<feature type="domain" description="Cadherin-like" evidence="2">
    <location>
        <begin position="252"/>
        <end position="346"/>
    </location>
</feature>
<dbReference type="Pfam" id="PF17892">
    <property type="entry name" value="Cadherin_5"/>
    <property type="match status" value="3"/>
</dbReference>